<dbReference type="AlphaFoldDB" id="A0A1X7BWD0"/>
<dbReference type="RefSeq" id="WP_085801869.1">
    <property type="nucleotide sequence ID" value="NZ_FWXB01000018.1"/>
</dbReference>
<keyword evidence="1" id="KW-1133">Transmembrane helix</keyword>
<keyword evidence="1" id="KW-0812">Transmembrane</keyword>
<evidence type="ECO:0000256" key="1">
    <source>
        <dbReference type="SAM" id="Phobius"/>
    </source>
</evidence>
<proteinExistence type="predicted"/>
<evidence type="ECO:0000313" key="2">
    <source>
        <dbReference type="EMBL" id="SMC13948.1"/>
    </source>
</evidence>
<sequence length="124" mass="12922">MAERQMDTETMLGALNDIRLPAEAAGGQVAEMLVAAGAGLALAWLVALLVTASRRGVQATTPSLAVRIDALRELPAAERSVALLHLARDEGIALPAVASLYGAGEFPRPEEIEAQLRDGQGTHA</sequence>
<dbReference type="EMBL" id="FWXB01000018">
    <property type="protein sequence ID" value="SMC13948.1"/>
    <property type="molecule type" value="Genomic_DNA"/>
</dbReference>
<dbReference type="OrthoDB" id="7875917at2"/>
<evidence type="ECO:0000313" key="3">
    <source>
        <dbReference type="Proteomes" id="UP000193224"/>
    </source>
</evidence>
<keyword evidence="1" id="KW-0472">Membrane</keyword>
<feature type="transmembrane region" description="Helical" evidence="1">
    <location>
        <begin position="29"/>
        <end position="50"/>
    </location>
</feature>
<gene>
    <name evidence="2" type="ORF">ROA7745_03810</name>
</gene>
<accession>A0A1X7BWD0</accession>
<dbReference type="Proteomes" id="UP000193224">
    <property type="component" value="Unassembled WGS sequence"/>
</dbReference>
<keyword evidence="3" id="KW-1185">Reference proteome</keyword>
<organism evidence="2 3">
    <name type="scientific">Roseovarius aestuarii</name>
    <dbReference type="NCBI Taxonomy" id="475083"/>
    <lineage>
        <taxon>Bacteria</taxon>
        <taxon>Pseudomonadati</taxon>
        <taxon>Pseudomonadota</taxon>
        <taxon>Alphaproteobacteria</taxon>
        <taxon>Rhodobacterales</taxon>
        <taxon>Roseobacteraceae</taxon>
        <taxon>Roseovarius</taxon>
    </lineage>
</organism>
<reference evidence="2 3" key="1">
    <citation type="submission" date="2017-03" db="EMBL/GenBank/DDBJ databases">
        <authorList>
            <person name="Afonso C.L."/>
            <person name="Miller P.J."/>
            <person name="Scott M.A."/>
            <person name="Spackman E."/>
            <person name="Goraichik I."/>
            <person name="Dimitrov K.M."/>
            <person name="Suarez D.L."/>
            <person name="Swayne D.E."/>
        </authorList>
    </citation>
    <scope>NUCLEOTIDE SEQUENCE [LARGE SCALE GENOMIC DNA]</scope>
    <source>
        <strain evidence="2 3">CECT 7745</strain>
    </source>
</reference>
<protein>
    <submittedName>
        <fullName evidence="2">Uncharacterized protein</fullName>
    </submittedName>
</protein>
<name>A0A1X7BWD0_9RHOB</name>